<dbReference type="Proteomes" id="UP001209553">
    <property type="component" value="Unassembled WGS sequence"/>
</dbReference>
<keyword evidence="2" id="KW-0449">Lipoprotein</keyword>
<evidence type="ECO:0000256" key="1">
    <source>
        <dbReference type="SAM" id="MobiDB-lite"/>
    </source>
</evidence>
<feature type="region of interest" description="Disordered" evidence="1">
    <location>
        <begin position="7"/>
        <end position="32"/>
    </location>
</feature>
<proteinExistence type="predicted"/>
<accession>A0ABT2QR63</accession>
<name>A0ABT2QR63_9STAP</name>
<dbReference type="EMBL" id="JAOPKZ010000011">
    <property type="protein sequence ID" value="MCU5746474.1"/>
    <property type="molecule type" value="Genomic_DNA"/>
</dbReference>
<organism evidence="2 3">
    <name type="scientific">Staphylococcus marylandisciuri</name>
    <dbReference type="NCBI Taxonomy" id="2981529"/>
    <lineage>
        <taxon>Bacteria</taxon>
        <taxon>Bacillati</taxon>
        <taxon>Bacillota</taxon>
        <taxon>Bacilli</taxon>
        <taxon>Bacillales</taxon>
        <taxon>Staphylococcaceae</taxon>
        <taxon>Staphylococcus</taxon>
    </lineage>
</organism>
<dbReference type="InterPro" id="IPR047903">
    <property type="entry name" value="NDxxF_lipo"/>
</dbReference>
<dbReference type="NCBIfam" id="NF033193">
    <property type="entry name" value="lipo_NDxxF"/>
    <property type="match status" value="1"/>
</dbReference>
<sequence length="171" mass="20375">MINLYSCENNHNSTSKSDSYKSNKNNKNLSSKKMKVETEAYLQRNEKIVSSIQKMDGKDLKEQRTIITKAKSRLKDNNDNYSKLINDHNIPESYYKTKDILKYFKDVYGLLDDLDRTLKDIEQNKDYSKIKDLSKIQDKYYKQFNGKKEAEINEFLEKHDIKTELFKQDEF</sequence>
<comment type="caution">
    <text evidence="2">The sequence shown here is derived from an EMBL/GenBank/DDBJ whole genome shotgun (WGS) entry which is preliminary data.</text>
</comment>
<feature type="compositionally biased region" description="Low complexity" evidence="1">
    <location>
        <begin position="12"/>
        <end position="31"/>
    </location>
</feature>
<evidence type="ECO:0000313" key="2">
    <source>
        <dbReference type="EMBL" id="MCU5746474.1"/>
    </source>
</evidence>
<reference evidence="2 3" key="1">
    <citation type="journal article" date="2023" name="Int. J. Syst. Evol. Microbiol.">
        <title>Streptococcus sciuri sp. nov., Staphylococcus marylandisciuri sp. nov. and Staphylococcus americanisciuri sp. nov., isolated from faeces of eastern grey squirrel (Sciurus carolinensis).</title>
        <authorList>
            <person name="Volokhov D.V."/>
            <person name="Zagorodnyaya T.A."/>
            <person name="Furtak V.A."/>
            <person name="Nattanmai G."/>
            <person name="Randall L."/>
            <person name="Jose S."/>
            <person name="Gao Y."/>
            <person name="Eisenberg T."/>
            <person name="Delmonte P."/>
            <person name="Blom J."/>
            <person name="Mitchell K.K."/>
        </authorList>
    </citation>
    <scope>NUCLEOTIDE SEQUENCE [LARGE SCALE GENOMIC DNA]</scope>
    <source>
        <strain evidence="2 3">SQ8-PEA</strain>
    </source>
</reference>
<protein>
    <submittedName>
        <fullName evidence="2">NDxxF motif lipoprotein</fullName>
    </submittedName>
</protein>
<keyword evidence="3" id="KW-1185">Reference proteome</keyword>
<evidence type="ECO:0000313" key="3">
    <source>
        <dbReference type="Proteomes" id="UP001209553"/>
    </source>
</evidence>
<gene>
    <name evidence="2" type="ORF">N9R04_07045</name>
</gene>